<keyword evidence="2" id="KW-1185">Reference proteome</keyword>
<reference evidence="1 2" key="2">
    <citation type="journal article" date="2022" name="Mol. Ecol. Resour.">
        <title>The genomes of chicory, endive, great burdock and yacon provide insights into Asteraceae paleo-polyploidization history and plant inulin production.</title>
        <authorList>
            <person name="Fan W."/>
            <person name="Wang S."/>
            <person name="Wang H."/>
            <person name="Wang A."/>
            <person name="Jiang F."/>
            <person name="Liu H."/>
            <person name="Zhao H."/>
            <person name="Xu D."/>
            <person name="Zhang Y."/>
        </authorList>
    </citation>
    <scope>NUCLEOTIDE SEQUENCE [LARGE SCALE GENOMIC DNA]</scope>
    <source>
        <strain evidence="2">cv. Niubang</strain>
    </source>
</reference>
<protein>
    <submittedName>
        <fullName evidence="1">Uncharacterized protein</fullName>
    </submittedName>
</protein>
<dbReference type="EMBL" id="CM042049">
    <property type="protein sequence ID" value="KAI3746294.1"/>
    <property type="molecule type" value="Genomic_DNA"/>
</dbReference>
<comment type="caution">
    <text evidence="1">The sequence shown here is derived from an EMBL/GenBank/DDBJ whole genome shotgun (WGS) entry which is preliminary data.</text>
</comment>
<accession>A0ACB9DI16</accession>
<evidence type="ECO:0000313" key="1">
    <source>
        <dbReference type="EMBL" id="KAI3746294.1"/>
    </source>
</evidence>
<dbReference type="Proteomes" id="UP001055879">
    <property type="component" value="Linkage Group LG03"/>
</dbReference>
<evidence type="ECO:0000313" key="2">
    <source>
        <dbReference type="Proteomes" id="UP001055879"/>
    </source>
</evidence>
<sequence>MAEGQVKSRFAYERLGLWLFAERKTLFPSTRPQGIGSEWSSLIIRFDTKTEMFTEIATPSRDYFEGALSCVCFTKEVVTDSSCGKWTEMESGRRPYQVREHNNISSQRCGEILDTNSPSSWAISASNVGLSSVDPFSHIMQ</sequence>
<name>A0ACB9DI16_ARCLA</name>
<proteinExistence type="predicted"/>
<reference evidence="2" key="1">
    <citation type="journal article" date="2022" name="Mol. Ecol. Resour.">
        <title>The genomes of chicory, endive, great burdock and yacon provide insights into Asteraceae palaeo-polyploidization history and plant inulin production.</title>
        <authorList>
            <person name="Fan W."/>
            <person name="Wang S."/>
            <person name="Wang H."/>
            <person name="Wang A."/>
            <person name="Jiang F."/>
            <person name="Liu H."/>
            <person name="Zhao H."/>
            <person name="Xu D."/>
            <person name="Zhang Y."/>
        </authorList>
    </citation>
    <scope>NUCLEOTIDE SEQUENCE [LARGE SCALE GENOMIC DNA]</scope>
    <source>
        <strain evidence="2">cv. Niubang</strain>
    </source>
</reference>
<organism evidence="1 2">
    <name type="scientific">Arctium lappa</name>
    <name type="common">Greater burdock</name>
    <name type="synonym">Lappa major</name>
    <dbReference type="NCBI Taxonomy" id="4217"/>
    <lineage>
        <taxon>Eukaryota</taxon>
        <taxon>Viridiplantae</taxon>
        <taxon>Streptophyta</taxon>
        <taxon>Embryophyta</taxon>
        <taxon>Tracheophyta</taxon>
        <taxon>Spermatophyta</taxon>
        <taxon>Magnoliopsida</taxon>
        <taxon>eudicotyledons</taxon>
        <taxon>Gunneridae</taxon>
        <taxon>Pentapetalae</taxon>
        <taxon>asterids</taxon>
        <taxon>campanulids</taxon>
        <taxon>Asterales</taxon>
        <taxon>Asteraceae</taxon>
        <taxon>Carduoideae</taxon>
        <taxon>Cardueae</taxon>
        <taxon>Arctiinae</taxon>
        <taxon>Arctium</taxon>
    </lineage>
</organism>
<gene>
    <name evidence="1" type="ORF">L6452_08721</name>
</gene>